<proteinExistence type="predicted"/>
<name>A0A6A4I8J5_9AGAR</name>
<sequence>DVNPRVQAEQSRRLAKYIFPRQYGLANAFMFEVKKWEPSYIPDFMDREAEIQRLGSCKTPKRLKGVLPLMEKLIWRHGKCKYQLLRDRACPSK</sequence>
<reference evidence="1" key="1">
    <citation type="journal article" date="2019" name="Environ. Microbiol.">
        <title>Fungal ecological strategies reflected in gene transcription - a case study of two litter decomposers.</title>
        <authorList>
            <person name="Barbi F."/>
            <person name="Kohler A."/>
            <person name="Barry K."/>
            <person name="Baskaran P."/>
            <person name="Daum C."/>
            <person name="Fauchery L."/>
            <person name="Ihrmark K."/>
            <person name="Kuo A."/>
            <person name="LaButti K."/>
            <person name="Lipzen A."/>
            <person name="Morin E."/>
            <person name="Grigoriev I.V."/>
            <person name="Henrissat B."/>
            <person name="Lindahl B."/>
            <person name="Martin F."/>
        </authorList>
    </citation>
    <scope>NUCLEOTIDE SEQUENCE</scope>
    <source>
        <strain evidence="1">JB14</strain>
    </source>
</reference>
<dbReference type="Proteomes" id="UP000799118">
    <property type="component" value="Unassembled WGS sequence"/>
</dbReference>
<keyword evidence="2" id="KW-1185">Reference proteome</keyword>
<evidence type="ECO:0000313" key="1">
    <source>
        <dbReference type="EMBL" id="KAE9405114.1"/>
    </source>
</evidence>
<accession>A0A6A4I8J5</accession>
<feature type="non-terminal residue" evidence="1">
    <location>
        <position position="1"/>
    </location>
</feature>
<evidence type="ECO:0000313" key="2">
    <source>
        <dbReference type="Proteomes" id="UP000799118"/>
    </source>
</evidence>
<dbReference type="OrthoDB" id="289721at2759"/>
<dbReference type="Gene3D" id="1.10.132.70">
    <property type="match status" value="1"/>
</dbReference>
<organism evidence="1 2">
    <name type="scientific">Gymnopus androsaceus JB14</name>
    <dbReference type="NCBI Taxonomy" id="1447944"/>
    <lineage>
        <taxon>Eukaryota</taxon>
        <taxon>Fungi</taxon>
        <taxon>Dikarya</taxon>
        <taxon>Basidiomycota</taxon>
        <taxon>Agaricomycotina</taxon>
        <taxon>Agaricomycetes</taxon>
        <taxon>Agaricomycetidae</taxon>
        <taxon>Agaricales</taxon>
        <taxon>Marasmiineae</taxon>
        <taxon>Omphalotaceae</taxon>
        <taxon>Gymnopus</taxon>
    </lineage>
</organism>
<protein>
    <submittedName>
        <fullName evidence="1">Uncharacterized protein</fullName>
    </submittedName>
</protein>
<dbReference type="AlphaFoldDB" id="A0A6A4I8J5"/>
<gene>
    <name evidence="1" type="ORF">BT96DRAFT_748850</name>
</gene>
<feature type="non-terminal residue" evidence="1">
    <location>
        <position position="93"/>
    </location>
</feature>
<dbReference type="EMBL" id="ML769411">
    <property type="protein sequence ID" value="KAE9405114.1"/>
    <property type="molecule type" value="Genomic_DNA"/>
</dbReference>